<evidence type="ECO:0000313" key="2">
    <source>
        <dbReference type="EMBL" id="SEK25017.1"/>
    </source>
</evidence>
<gene>
    <name evidence="2" type="ORF">SAMN05421740_101341</name>
</gene>
<feature type="transmembrane region" description="Helical" evidence="1">
    <location>
        <begin position="40"/>
        <end position="59"/>
    </location>
</feature>
<evidence type="ECO:0000256" key="1">
    <source>
        <dbReference type="SAM" id="Phobius"/>
    </source>
</evidence>
<reference evidence="3" key="1">
    <citation type="submission" date="2016-10" db="EMBL/GenBank/DDBJ databases">
        <authorList>
            <person name="Varghese N."/>
            <person name="Submissions S."/>
        </authorList>
    </citation>
    <scope>NUCLEOTIDE SEQUENCE [LARGE SCALE GENOMIC DNA]</scope>
    <source>
        <strain evidence="3">Jip14</strain>
    </source>
</reference>
<dbReference type="EMBL" id="FNZR01000001">
    <property type="protein sequence ID" value="SEK25017.1"/>
    <property type="molecule type" value="Genomic_DNA"/>
</dbReference>
<name>A0A1H7FIE1_9SPHI</name>
<sequence>MYRQGCFIYLGDVTNINHNQRMTLAYILLQAINQTAQPTVTIWTVIAVAATIISAFSAYQSRGFAKKSYELAQQNYGDRQADFSLYLHEAYRWSTQAEPIKKILLFHVAVFNKSDSKSSFKADLEIEYIRDDDSVARVIIHHNENHKSEIPKDSISAFPNDIRVEERGMMSKWLMFEQPQNAFAGYRIDKYTIKVTDTQGNCQTSECSIIKEFANG</sequence>
<accession>A0A1H7FIE1</accession>
<dbReference type="STRING" id="332977.SAMN05421740_101341"/>
<dbReference type="AlphaFoldDB" id="A0A1H7FIE1"/>
<organism evidence="2 3">
    <name type="scientific">Parapedobacter koreensis</name>
    <dbReference type="NCBI Taxonomy" id="332977"/>
    <lineage>
        <taxon>Bacteria</taxon>
        <taxon>Pseudomonadati</taxon>
        <taxon>Bacteroidota</taxon>
        <taxon>Sphingobacteriia</taxon>
        <taxon>Sphingobacteriales</taxon>
        <taxon>Sphingobacteriaceae</taxon>
        <taxon>Parapedobacter</taxon>
    </lineage>
</organism>
<evidence type="ECO:0000313" key="3">
    <source>
        <dbReference type="Proteomes" id="UP000198916"/>
    </source>
</evidence>
<keyword evidence="1" id="KW-0812">Transmembrane</keyword>
<dbReference type="Proteomes" id="UP000198916">
    <property type="component" value="Unassembled WGS sequence"/>
</dbReference>
<protein>
    <submittedName>
        <fullName evidence="2">Uncharacterized protein</fullName>
    </submittedName>
</protein>
<proteinExistence type="predicted"/>
<keyword evidence="1" id="KW-0472">Membrane</keyword>
<keyword evidence="3" id="KW-1185">Reference proteome</keyword>
<keyword evidence="1" id="KW-1133">Transmembrane helix</keyword>